<evidence type="ECO:0000256" key="1">
    <source>
        <dbReference type="ARBA" id="ARBA00005384"/>
    </source>
</evidence>
<dbReference type="InterPro" id="IPR004839">
    <property type="entry name" value="Aminotransferase_I/II_large"/>
</dbReference>
<keyword evidence="3" id="KW-0805">Transcription regulation</keyword>
<dbReference type="PRINTS" id="PR00035">
    <property type="entry name" value="HTHGNTR"/>
</dbReference>
<dbReference type="InterPro" id="IPR036388">
    <property type="entry name" value="WH-like_DNA-bd_sf"/>
</dbReference>
<dbReference type="PANTHER" id="PTHR46577">
    <property type="entry name" value="HTH-TYPE TRANSCRIPTIONAL REGULATORY PROTEIN GABR"/>
    <property type="match status" value="1"/>
</dbReference>
<dbReference type="InterPro" id="IPR015424">
    <property type="entry name" value="PyrdxlP-dep_Trfase"/>
</dbReference>
<evidence type="ECO:0000256" key="4">
    <source>
        <dbReference type="ARBA" id="ARBA00023125"/>
    </source>
</evidence>
<dbReference type="Pfam" id="PF00155">
    <property type="entry name" value="Aminotran_1_2"/>
    <property type="match status" value="1"/>
</dbReference>
<evidence type="ECO:0000313" key="7">
    <source>
        <dbReference type="EMBL" id="VIO71379.1"/>
    </source>
</evidence>
<feature type="domain" description="HTH gntR-type" evidence="6">
    <location>
        <begin position="15"/>
        <end position="83"/>
    </location>
</feature>
<keyword evidence="8" id="KW-1185">Reference proteome</keyword>
<dbReference type="Gene3D" id="1.10.10.10">
    <property type="entry name" value="Winged helix-like DNA-binding domain superfamily/Winged helix DNA-binding domain"/>
    <property type="match status" value="1"/>
</dbReference>
<dbReference type="InterPro" id="IPR000524">
    <property type="entry name" value="Tscrpt_reg_HTH_GntR"/>
</dbReference>
<comment type="caution">
    <text evidence="7">The sequence shown here is derived from an EMBL/GenBank/DDBJ whole genome shotgun (WGS) entry which is preliminary data.</text>
</comment>
<keyword evidence="2" id="KW-0663">Pyridoxal phosphate</keyword>
<comment type="similarity">
    <text evidence="1">In the C-terminal section; belongs to the class-I pyridoxal-phosphate-dependent aminotransferase family.</text>
</comment>
<evidence type="ECO:0000256" key="5">
    <source>
        <dbReference type="ARBA" id="ARBA00023163"/>
    </source>
</evidence>
<dbReference type="InterPro" id="IPR015421">
    <property type="entry name" value="PyrdxlP-dep_Trfase_major"/>
</dbReference>
<dbReference type="SMART" id="SM00345">
    <property type="entry name" value="HTH_GNTR"/>
    <property type="match status" value="1"/>
</dbReference>
<dbReference type="OrthoDB" id="9808770at2"/>
<accession>A0A508T966</accession>
<dbReference type="GO" id="GO:0003700">
    <property type="term" value="F:DNA-binding transcription factor activity"/>
    <property type="evidence" value="ECO:0007669"/>
    <property type="project" value="InterPro"/>
</dbReference>
<organism evidence="7 8">
    <name type="scientific">Bradyrhizobium ivorense</name>
    <dbReference type="NCBI Taxonomy" id="2511166"/>
    <lineage>
        <taxon>Bacteria</taxon>
        <taxon>Pseudomonadati</taxon>
        <taxon>Pseudomonadota</taxon>
        <taxon>Alphaproteobacteria</taxon>
        <taxon>Hyphomicrobiales</taxon>
        <taxon>Nitrobacteraceae</taxon>
        <taxon>Bradyrhizobium</taxon>
    </lineage>
</organism>
<dbReference type="EMBL" id="CAADFC020000013">
    <property type="protein sequence ID" value="VIO71379.1"/>
    <property type="molecule type" value="Genomic_DNA"/>
</dbReference>
<dbReference type="PROSITE" id="PS50949">
    <property type="entry name" value="HTH_GNTR"/>
    <property type="match status" value="1"/>
</dbReference>
<dbReference type="SUPFAM" id="SSF46785">
    <property type="entry name" value="Winged helix' DNA-binding domain"/>
    <property type="match status" value="1"/>
</dbReference>
<dbReference type="PANTHER" id="PTHR46577:SF1">
    <property type="entry name" value="HTH-TYPE TRANSCRIPTIONAL REGULATORY PROTEIN GABR"/>
    <property type="match status" value="1"/>
</dbReference>
<dbReference type="InterPro" id="IPR051446">
    <property type="entry name" value="HTH_trans_reg/aminotransferase"/>
</dbReference>
<sequence>MILAELLVLKRSDAAGLVAQMTQQLRTLIAGGRIRRGAVLPSSRQLAAELGVARNTVTHAYEQLAAEGYLRITARRRPVVTDDIEERFVRAAPVPRHDGGRKPLLSPWALRLTETDWPLSYQANVRPLRPGLADTREFPHELWARCLRRSALRRRFNDQTVINRPGLREALRDYLEVNRGVRAEADQILILPTAQAALTLIAATTVVPGDAVWTEDPGYPGAAAAFRAAGADVVGIRLDQWGMTRTGERRAPKLIFTTPSHQHPTGRLMPVARRTELLAAAEPGKTWIVEDDYDGEFHYDSRPMPALQGLDRDGRVLYLGTFAKAMTADIRIGYLVVPPQLARTIEIAQRHLGLIASVHVQEALADFMADGHFLAHVRRMRRIYRSRRDHLAAALARQLGAVLAAEIPPGGMQLIARFKDGRADRDAVTRLVAAGVEVRALSSLALERPHDFGLLLGFAAWRENEIGAAVRTMAHCLAGKRAARG</sequence>
<dbReference type="AlphaFoldDB" id="A0A508T966"/>
<dbReference type="GO" id="GO:0003677">
    <property type="term" value="F:DNA binding"/>
    <property type="evidence" value="ECO:0007669"/>
    <property type="project" value="UniProtKB-KW"/>
</dbReference>
<dbReference type="Proteomes" id="UP000328092">
    <property type="component" value="Unassembled WGS sequence"/>
</dbReference>
<dbReference type="CDD" id="cd07377">
    <property type="entry name" value="WHTH_GntR"/>
    <property type="match status" value="1"/>
</dbReference>
<dbReference type="SUPFAM" id="SSF53383">
    <property type="entry name" value="PLP-dependent transferases"/>
    <property type="match status" value="1"/>
</dbReference>
<evidence type="ECO:0000256" key="3">
    <source>
        <dbReference type="ARBA" id="ARBA00023015"/>
    </source>
</evidence>
<reference evidence="7" key="1">
    <citation type="submission" date="2019-02" db="EMBL/GenBank/DDBJ databases">
        <authorList>
            <person name="Pothier F.J."/>
        </authorList>
    </citation>
    <scope>NUCLEOTIDE SEQUENCE</scope>
    <source>
        <strain evidence="7">CI-1B</strain>
    </source>
</reference>
<dbReference type="CDD" id="cd00609">
    <property type="entry name" value="AAT_like"/>
    <property type="match status" value="1"/>
</dbReference>
<keyword evidence="4" id="KW-0238">DNA-binding</keyword>
<evidence type="ECO:0000259" key="6">
    <source>
        <dbReference type="PROSITE" id="PS50949"/>
    </source>
</evidence>
<dbReference type="Gene3D" id="3.40.640.10">
    <property type="entry name" value="Type I PLP-dependent aspartate aminotransferase-like (Major domain)"/>
    <property type="match status" value="1"/>
</dbReference>
<dbReference type="InterPro" id="IPR036390">
    <property type="entry name" value="WH_DNA-bd_sf"/>
</dbReference>
<protein>
    <submittedName>
        <fullName evidence="7">HTH-type transcriptional regulatory protein GabR</fullName>
    </submittedName>
</protein>
<evidence type="ECO:0000313" key="8">
    <source>
        <dbReference type="Proteomes" id="UP000328092"/>
    </source>
</evidence>
<dbReference type="GO" id="GO:0030170">
    <property type="term" value="F:pyridoxal phosphate binding"/>
    <property type="evidence" value="ECO:0007669"/>
    <property type="project" value="InterPro"/>
</dbReference>
<gene>
    <name evidence="7" type="primary">gabR_2</name>
    <name evidence="7" type="ORF">CI1B_35630</name>
</gene>
<evidence type="ECO:0000256" key="2">
    <source>
        <dbReference type="ARBA" id="ARBA00022898"/>
    </source>
</evidence>
<name>A0A508T966_9BRAD</name>
<keyword evidence="5" id="KW-0804">Transcription</keyword>
<dbReference type="Pfam" id="PF00392">
    <property type="entry name" value="GntR"/>
    <property type="match status" value="1"/>
</dbReference>
<proteinExistence type="inferred from homology"/>